<dbReference type="RefSeq" id="WP_177329935.1">
    <property type="nucleotide sequence ID" value="NZ_FNTD01000004.1"/>
</dbReference>
<dbReference type="EMBL" id="FNTD01000004">
    <property type="protein sequence ID" value="SEE23995.1"/>
    <property type="molecule type" value="Genomic_DNA"/>
</dbReference>
<proteinExistence type="predicted"/>
<name>A0A1H5H7Z4_9ACTN</name>
<dbReference type="AlphaFoldDB" id="A0A1H5H7Z4"/>
<keyword evidence="1" id="KW-0732">Signal</keyword>
<evidence type="ECO:0000313" key="2">
    <source>
        <dbReference type="EMBL" id="SEE23995.1"/>
    </source>
</evidence>
<organism evidence="2 3">
    <name type="scientific">Streptomyces misionensis</name>
    <dbReference type="NCBI Taxonomy" id="67331"/>
    <lineage>
        <taxon>Bacteria</taxon>
        <taxon>Bacillati</taxon>
        <taxon>Actinomycetota</taxon>
        <taxon>Actinomycetes</taxon>
        <taxon>Kitasatosporales</taxon>
        <taxon>Streptomycetaceae</taxon>
        <taxon>Streptomyces</taxon>
    </lineage>
</organism>
<dbReference type="Proteomes" id="UP000182375">
    <property type="component" value="Unassembled WGS sequence"/>
</dbReference>
<dbReference type="GeneID" id="95516376"/>
<feature type="chain" id="PRO_5010216492" evidence="1">
    <location>
        <begin position="30"/>
        <end position="117"/>
    </location>
</feature>
<gene>
    <name evidence="2" type="ORF">SAMN04490357_7390</name>
</gene>
<evidence type="ECO:0000313" key="3">
    <source>
        <dbReference type="Proteomes" id="UP000182375"/>
    </source>
</evidence>
<reference evidence="2 3" key="1">
    <citation type="submission" date="2016-10" db="EMBL/GenBank/DDBJ databases">
        <authorList>
            <person name="de Groot N.N."/>
        </authorList>
    </citation>
    <scope>NUCLEOTIDE SEQUENCE [LARGE SCALE GENOMIC DNA]</scope>
    <source>
        <strain evidence="2 3">DSM 40306</strain>
    </source>
</reference>
<feature type="signal peptide" evidence="1">
    <location>
        <begin position="1"/>
        <end position="29"/>
    </location>
</feature>
<protein>
    <submittedName>
        <fullName evidence="2">Uncharacterized protein</fullName>
    </submittedName>
</protein>
<evidence type="ECO:0000256" key="1">
    <source>
        <dbReference type="SAM" id="SignalP"/>
    </source>
</evidence>
<sequence>MSARSLTAALGAACSALVLLLAAPGSASAATGQFRYTYTTAQGYEAVGFLNNPASGECINLRGPASEPGSFSRAPKNRTDATATVFLDADCEGDTYYTLPPGAGAGDRLLLRSVVFS</sequence>
<accession>A0A1H5H7Z4</accession>